<dbReference type="AlphaFoldDB" id="A0A0J8B629"/>
<sequence>MSKFMEEVESIAINDGESPPYAAVLSDGKISTIVLINTNQRGENSQNYSPQYDNLYHESPSENANLSYRQIDPNYGFSQYQEDASPNNDVEDDGGEYEEGDDGEDGGQYREDDDSDGFDDLVQPSQSFSQLLSGNRSQQPPQRQPVQSKNPLIPDTSSCAKRAWCEDDDELLISAFMNTSLDKVVGVDLLQAVLRWAAFYDEALARKKSGQNDNDVLREAHLLHSRKHGRFILEHAWKMMRKFRKWRSIATKSMENPRGRPKNPQENVDSPGSGGSGKRTRVDGSDSMPEIPTSGEGGEVERPYGTKKAKSKLKGVAGQTIECFDTFSERLRIHAEGRSVDIEREDRKMEVDLRKVAAKEAEIALQTRMQKVQEYHKNMDLLQAFNRSKIQKKHAIRFSGVQWASSFTLIPLFSIFSQSLFSFLAKI</sequence>
<evidence type="ECO:0000313" key="2">
    <source>
        <dbReference type="EMBL" id="KMS95338.1"/>
    </source>
</evidence>
<evidence type="ECO:0008006" key="4">
    <source>
        <dbReference type="Google" id="ProtNLM"/>
    </source>
</evidence>
<feature type="compositionally biased region" description="Polar residues" evidence="1">
    <location>
        <begin position="77"/>
        <end position="88"/>
    </location>
</feature>
<feature type="region of interest" description="Disordered" evidence="1">
    <location>
        <begin position="77"/>
        <end position="154"/>
    </location>
</feature>
<evidence type="ECO:0000313" key="3">
    <source>
        <dbReference type="Proteomes" id="UP000035740"/>
    </source>
</evidence>
<dbReference type="OrthoDB" id="2507178at2759"/>
<dbReference type="EMBL" id="KQ090483">
    <property type="protein sequence ID" value="KMS95338.1"/>
    <property type="molecule type" value="Genomic_DNA"/>
</dbReference>
<feature type="region of interest" description="Disordered" evidence="1">
    <location>
        <begin position="38"/>
        <end position="59"/>
    </location>
</feature>
<feature type="compositionally biased region" description="Low complexity" evidence="1">
    <location>
        <begin position="136"/>
        <end position="148"/>
    </location>
</feature>
<dbReference type="Proteomes" id="UP000035740">
    <property type="component" value="Unassembled WGS sequence"/>
</dbReference>
<name>A0A0J8B629_BETVV</name>
<organism evidence="2 3">
    <name type="scientific">Beta vulgaris subsp. vulgaris</name>
    <name type="common">Beet</name>
    <dbReference type="NCBI Taxonomy" id="3555"/>
    <lineage>
        <taxon>Eukaryota</taxon>
        <taxon>Viridiplantae</taxon>
        <taxon>Streptophyta</taxon>
        <taxon>Embryophyta</taxon>
        <taxon>Tracheophyta</taxon>
        <taxon>Spermatophyta</taxon>
        <taxon>Magnoliopsida</taxon>
        <taxon>eudicotyledons</taxon>
        <taxon>Gunneridae</taxon>
        <taxon>Pentapetalae</taxon>
        <taxon>Caryophyllales</taxon>
        <taxon>Chenopodiaceae</taxon>
        <taxon>Betoideae</taxon>
        <taxon>Beta</taxon>
    </lineage>
</organism>
<dbReference type="PANTHER" id="PTHR45023:SF4">
    <property type="entry name" value="GLYCINE-RICH PROTEIN-RELATED"/>
    <property type="match status" value="1"/>
</dbReference>
<feature type="region of interest" description="Disordered" evidence="1">
    <location>
        <begin position="1"/>
        <end position="21"/>
    </location>
</feature>
<protein>
    <recommendedName>
        <fullName evidence="4">No apical meristem-associated C-terminal domain-containing protein</fullName>
    </recommendedName>
</protein>
<dbReference type="PANTHER" id="PTHR45023">
    <property type="match status" value="1"/>
</dbReference>
<feature type="region of interest" description="Disordered" evidence="1">
    <location>
        <begin position="253"/>
        <end position="312"/>
    </location>
</feature>
<gene>
    <name evidence="2" type="ORF">BVRB_009210</name>
</gene>
<feature type="compositionally biased region" description="Polar residues" evidence="1">
    <location>
        <begin position="123"/>
        <end position="135"/>
    </location>
</feature>
<feature type="compositionally biased region" description="Polar residues" evidence="1">
    <location>
        <begin position="38"/>
        <end position="52"/>
    </location>
</feature>
<dbReference type="Gramene" id="KMS95338">
    <property type="protein sequence ID" value="KMS95338"/>
    <property type="gene ID" value="BVRB_009210"/>
</dbReference>
<proteinExistence type="predicted"/>
<evidence type="ECO:0000256" key="1">
    <source>
        <dbReference type="SAM" id="MobiDB-lite"/>
    </source>
</evidence>
<feature type="compositionally biased region" description="Acidic residues" evidence="1">
    <location>
        <begin position="89"/>
        <end position="119"/>
    </location>
</feature>
<keyword evidence="3" id="KW-1185">Reference proteome</keyword>
<reference evidence="2 3" key="1">
    <citation type="journal article" date="2014" name="Nature">
        <title>The genome of the recently domesticated crop plant sugar beet (Beta vulgaris).</title>
        <authorList>
            <person name="Dohm J.C."/>
            <person name="Minoche A.E."/>
            <person name="Holtgrawe D."/>
            <person name="Capella-Gutierrez S."/>
            <person name="Zakrzewski F."/>
            <person name="Tafer H."/>
            <person name="Rupp O."/>
            <person name="Sorensen T.R."/>
            <person name="Stracke R."/>
            <person name="Reinhardt R."/>
            <person name="Goesmann A."/>
            <person name="Kraft T."/>
            <person name="Schulz B."/>
            <person name="Stadler P.F."/>
            <person name="Schmidt T."/>
            <person name="Gabaldon T."/>
            <person name="Lehrach H."/>
            <person name="Weisshaar B."/>
            <person name="Himmelbauer H."/>
        </authorList>
    </citation>
    <scope>NUCLEOTIDE SEQUENCE [LARGE SCALE GENOMIC DNA]</scope>
    <source>
        <tissue evidence="2">Taproot</tissue>
    </source>
</reference>
<accession>A0A0J8B629</accession>